<dbReference type="GO" id="GO:0003841">
    <property type="term" value="F:1-acylglycerol-3-phosphate O-acyltransferase activity"/>
    <property type="evidence" value="ECO:0007669"/>
    <property type="project" value="TreeGrafter"/>
</dbReference>
<reference evidence="5 6" key="1">
    <citation type="submission" date="2018-02" db="EMBL/GenBank/DDBJ databases">
        <title>Comparative genomes isolates from brazilian mangrove.</title>
        <authorList>
            <person name="Araujo J.E."/>
            <person name="Taketani R.G."/>
            <person name="Silva M.C.P."/>
            <person name="Loureco M.V."/>
            <person name="Andreote F.D."/>
        </authorList>
    </citation>
    <scope>NUCLEOTIDE SEQUENCE [LARGE SCALE GENOMIC DNA]</scope>
    <source>
        <strain evidence="5 6">Hex-1 MGV</strain>
    </source>
</reference>
<dbReference type="GO" id="GO:0006654">
    <property type="term" value="P:phosphatidic acid biosynthetic process"/>
    <property type="evidence" value="ECO:0007669"/>
    <property type="project" value="TreeGrafter"/>
</dbReference>
<keyword evidence="3 5" id="KW-0012">Acyltransferase</keyword>
<comment type="caution">
    <text evidence="5">The sequence shown here is derived from an EMBL/GenBank/DDBJ whole genome shotgun (WGS) entry which is preliminary data.</text>
</comment>
<evidence type="ECO:0000256" key="1">
    <source>
        <dbReference type="ARBA" id="ARBA00005189"/>
    </source>
</evidence>
<organism evidence="5 6">
    <name type="scientific">Blastopirellula marina</name>
    <dbReference type="NCBI Taxonomy" id="124"/>
    <lineage>
        <taxon>Bacteria</taxon>
        <taxon>Pseudomonadati</taxon>
        <taxon>Planctomycetota</taxon>
        <taxon>Planctomycetia</taxon>
        <taxon>Pirellulales</taxon>
        <taxon>Pirellulaceae</taxon>
        <taxon>Blastopirellula</taxon>
    </lineage>
</organism>
<evidence type="ECO:0000313" key="6">
    <source>
        <dbReference type="Proteomes" id="UP000238322"/>
    </source>
</evidence>
<evidence type="ECO:0000313" key="5">
    <source>
        <dbReference type="EMBL" id="PQO30993.1"/>
    </source>
</evidence>
<dbReference type="EMBL" id="PUHY01000013">
    <property type="protein sequence ID" value="PQO30993.1"/>
    <property type="molecule type" value="Genomic_DNA"/>
</dbReference>
<dbReference type="PANTHER" id="PTHR10434:SF11">
    <property type="entry name" value="1-ACYL-SN-GLYCEROL-3-PHOSPHATE ACYLTRANSFERASE"/>
    <property type="match status" value="1"/>
</dbReference>
<dbReference type="SUPFAM" id="SSF69593">
    <property type="entry name" value="Glycerol-3-phosphate (1)-acyltransferase"/>
    <property type="match status" value="1"/>
</dbReference>
<evidence type="ECO:0000256" key="3">
    <source>
        <dbReference type="ARBA" id="ARBA00023315"/>
    </source>
</evidence>
<protein>
    <submittedName>
        <fullName evidence="5">1-acyl-sn-glycerol-3-phosphate acyltransferase</fullName>
    </submittedName>
</protein>
<feature type="domain" description="Phospholipid/glycerol acyltransferase" evidence="4">
    <location>
        <begin position="49"/>
        <end position="160"/>
    </location>
</feature>
<gene>
    <name evidence="5" type="ORF">C5Y83_22610</name>
</gene>
<dbReference type="AlphaFoldDB" id="A0A2S8FFQ2"/>
<dbReference type="CDD" id="cd07989">
    <property type="entry name" value="LPLAT_AGPAT-like"/>
    <property type="match status" value="1"/>
</dbReference>
<accession>A0A2S8FFQ2</accession>
<dbReference type="InterPro" id="IPR002123">
    <property type="entry name" value="Plipid/glycerol_acylTrfase"/>
</dbReference>
<dbReference type="Proteomes" id="UP000238322">
    <property type="component" value="Unassembled WGS sequence"/>
</dbReference>
<evidence type="ECO:0000256" key="2">
    <source>
        <dbReference type="ARBA" id="ARBA00022679"/>
    </source>
</evidence>
<sequence>MRKEKKAYTRSWPQRLFYVFLRVTARLVAVSLYRIRVFGRENWPAEGGALVCANHQGFFDPVLVGLCCERQLSFLAKKSLFKFPLKGLIETLNAIPVNRAGTGLDGLKETLKRLRGGDMVLIFPEGTRSENGDIGNLKPGFIAVARKGKAPIVPVVFDGSFQAWPKWQLLPSIGVVHVLIGTPITADEMQSLSDEQLLAKLQDQMHAMFDEVRYSRARSINPRLHTADKTQFA</sequence>
<keyword evidence="2 5" id="KW-0808">Transferase</keyword>
<dbReference type="Pfam" id="PF01553">
    <property type="entry name" value="Acyltransferase"/>
    <property type="match status" value="1"/>
</dbReference>
<dbReference type="SMART" id="SM00563">
    <property type="entry name" value="PlsC"/>
    <property type="match status" value="1"/>
</dbReference>
<proteinExistence type="predicted"/>
<name>A0A2S8FFQ2_9BACT</name>
<dbReference type="OrthoDB" id="9803035at2"/>
<dbReference type="RefSeq" id="WP_105332068.1">
    <property type="nucleotide sequence ID" value="NZ_PUHY01000013.1"/>
</dbReference>
<evidence type="ECO:0000259" key="4">
    <source>
        <dbReference type="SMART" id="SM00563"/>
    </source>
</evidence>
<dbReference type="PANTHER" id="PTHR10434">
    <property type="entry name" value="1-ACYL-SN-GLYCEROL-3-PHOSPHATE ACYLTRANSFERASE"/>
    <property type="match status" value="1"/>
</dbReference>
<comment type="pathway">
    <text evidence="1">Lipid metabolism.</text>
</comment>